<dbReference type="InterPro" id="IPR011013">
    <property type="entry name" value="Gal_mutarotase_sf_dom"/>
</dbReference>
<evidence type="ECO:0000256" key="8">
    <source>
        <dbReference type="PIRSR" id="PIRSR005096-3"/>
    </source>
</evidence>
<dbReference type="CDD" id="cd09019">
    <property type="entry name" value="galactose_mutarotase_like"/>
    <property type="match status" value="1"/>
</dbReference>
<evidence type="ECO:0000256" key="5">
    <source>
        <dbReference type="PIRNR" id="PIRNR005096"/>
    </source>
</evidence>
<dbReference type="OrthoDB" id="5575176at2759"/>
<name>A0A9W8A0P4_9FUNG</name>
<evidence type="ECO:0000313" key="10">
    <source>
        <dbReference type="Proteomes" id="UP001150538"/>
    </source>
</evidence>
<dbReference type="PANTHER" id="PTHR10091:SF0">
    <property type="entry name" value="GALACTOSE MUTAROTASE"/>
    <property type="match status" value="1"/>
</dbReference>
<comment type="catalytic activity">
    <reaction evidence="5">
        <text>alpha-D-glucose = beta-D-glucose</text>
        <dbReference type="Rhea" id="RHEA:10264"/>
        <dbReference type="ChEBI" id="CHEBI:15903"/>
        <dbReference type="ChEBI" id="CHEBI:17925"/>
        <dbReference type="EC" id="5.1.3.3"/>
    </reaction>
</comment>
<dbReference type="EMBL" id="JANBPU010000012">
    <property type="protein sequence ID" value="KAJ1920536.1"/>
    <property type="molecule type" value="Genomic_DNA"/>
</dbReference>
<evidence type="ECO:0000256" key="3">
    <source>
        <dbReference type="ARBA" id="ARBA00023235"/>
    </source>
</evidence>
<evidence type="ECO:0000256" key="4">
    <source>
        <dbReference type="ARBA" id="ARBA00023277"/>
    </source>
</evidence>
<gene>
    <name evidence="9" type="ORF">H4219_001235</name>
</gene>
<comment type="caution">
    <text evidence="9">The sequence shown here is derived from an EMBL/GenBank/DDBJ whole genome shotgun (WGS) entry which is preliminary data.</text>
</comment>
<accession>A0A9W8A0P4</accession>
<evidence type="ECO:0000256" key="7">
    <source>
        <dbReference type="PIRSR" id="PIRSR005096-2"/>
    </source>
</evidence>
<dbReference type="Pfam" id="PF01263">
    <property type="entry name" value="Aldose_epim"/>
    <property type="match status" value="1"/>
</dbReference>
<reference evidence="9" key="1">
    <citation type="submission" date="2022-07" db="EMBL/GenBank/DDBJ databases">
        <title>Phylogenomic reconstructions and comparative analyses of Kickxellomycotina fungi.</title>
        <authorList>
            <person name="Reynolds N.K."/>
            <person name="Stajich J.E."/>
            <person name="Barry K."/>
            <person name="Grigoriev I.V."/>
            <person name="Crous P."/>
            <person name="Smith M.E."/>
        </authorList>
    </citation>
    <scope>NUCLEOTIDE SEQUENCE</scope>
    <source>
        <strain evidence="9">NBRC 100468</strain>
    </source>
</reference>
<evidence type="ECO:0000256" key="2">
    <source>
        <dbReference type="ARBA" id="ARBA00006206"/>
    </source>
</evidence>
<feature type="active site" description="Proton donor" evidence="6">
    <location>
        <position position="186"/>
    </location>
</feature>
<keyword evidence="3 5" id="KW-0413">Isomerase</keyword>
<dbReference type="Proteomes" id="UP001150538">
    <property type="component" value="Unassembled WGS sequence"/>
</dbReference>
<evidence type="ECO:0000313" key="9">
    <source>
        <dbReference type="EMBL" id="KAJ1920536.1"/>
    </source>
</evidence>
<dbReference type="SUPFAM" id="SSF74650">
    <property type="entry name" value="Galactose mutarotase-like"/>
    <property type="match status" value="1"/>
</dbReference>
<evidence type="ECO:0000256" key="6">
    <source>
        <dbReference type="PIRSR" id="PIRSR005096-1"/>
    </source>
</evidence>
<comment type="pathway">
    <text evidence="1 5">Carbohydrate metabolism; hexose metabolism.</text>
</comment>
<dbReference type="GO" id="GO:0004034">
    <property type="term" value="F:aldose 1-epimerase activity"/>
    <property type="evidence" value="ECO:0007669"/>
    <property type="project" value="UniProtKB-EC"/>
</dbReference>
<feature type="binding site" evidence="7">
    <location>
        <position position="257"/>
    </location>
    <ligand>
        <name>beta-D-galactose</name>
        <dbReference type="ChEBI" id="CHEBI:27667"/>
    </ligand>
</feature>
<dbReference type="AlphaFoldDB" id="A0A9W8A0P4"/>
<dbReference type="EC" id="5.1.3.3" evidence="5"/>
<proteinExistence type="inferred from homology"/>
<keyword evidence="10" id="KW-1185">Reference proteome</keyword>
<organism evidence="9 10">
    <name type="scientific">Mycoemilia scoparia</name>
    <dbReference type="NCBI Taxonomy" id="417184"/>
    <lineage>
        <taxon>Eukaryota</taxon>
        <taxon>Fungi</taxon>
        <taxon>Fungi incertae sedis</taxon>
        <taxon>Zoopagomycota</taxon>
        <taxon>Kickxellomycotina</taxon>
        <taxon>Kickxellomycetes</taxon>
        <taxon>Kickxellales</taxon>
        <taxon>Kickxellaceae</taxon>
        <taxon>Mycoemilia</taxon>
    </lineage>
</organism>
<dbReference type="InterPro" id="IPR015443">
    <property type="entry name" value="Aldose_1-epimerase"/>
</dbReference>
<keyword evidence="4 5" id="KW-0119">Carbohydrate metabolism</keyword>
<dbReference type="Gene3D" id="2.70.98.10">
    <property type="match status" value="1"/>
</dbReference>
<feature type="active site" description="Proton acceptor" evidence="6">
    <location>
        <position position="334"/>
    </location>
</feature>
<protein>
    <recommendedName>
        <fullName evidence="5">Aldose 1-epimerase</fullName>
        <ecNumber evidence="5">5.1.3.3</ecNumber>
    </recommendedName>
</protein>
<dbReference type="InterPro" id="IPR047215">
    <property type="entry name" value="Galactose_mutarotase-like"/>
</dbReference>
<evidence type="ECO:0000256" key="1">
    <source>
        <dbReference type="ARBA" id="ARBA00005028"/>
    </source>
</evidence>
<feature type="binding site" evidence="8">
    <location>
        <begin position="186"/>
        <end position="188"/>
    </location>
    <ligand>
        <name>beta-D-galactose</name>
        <dbReference type="ChEBI" id="CHEBI:27667"/>
    </ligand>
</feature>
<dbReference type="PANTHER" id="PTHR10091">
    <property type="entry name" value="ALDOSE-1-EPIMERASE"/>
    <property type="match status" value="1"/>
</dbReference>
<sequence>MPVSCQAYSKDGSVDLLTLDNTNACMKVCIASYGARIVNIFVNDKNGNVRDVCLGFDSYEDLIHSIGNIDDPYFGAVVGRTAGRIQPCDDIAIEARRCQLPETKPGKVCLHGGKVGFDKKLWRAKIRSQDPPSVQLHLESKDGEEGYPSTLETSVVYTVTDDAELKLEYEGRVLDGSPTIISLTNHVYFSLSGLEEPTILDHVANFHSSQYLQTNAMLVPNGGVDSVKNKPELDFTTPQRIGEHIDSFPKDTLRGYDHTFVIKPEGKSNSQCKAASGDAELVDVGSVWSPLSGIRVTMKTDEPGFVFYTGNWISPRLVGKKGQSYGNYAGFALEASRFPNAIQIPQWKEQVVLYPGQLYAQTTIYKFDTTS</sequence>
<dbReference type="PIRSF" id="PIRSF005096">
    <property type="entry name" value="GALM"/>
    <property type="match status" value="1"/>
</dbReference>
<dbReference type="InterPro" id="IPR008183">
    <property type="entry name" value="Aldose_1/G6P_1-epimerase"/>
</dbReference>
<dbReference type="GO" id="GO:0033499">
    <property type="term" value="P:galactose catabolic process via UDP-galactose, Leloir pathway"/>
    <property type="evidence" value="ECO:0007669"/>
    <property type="project" value="TreeGrafter"/>
</dbReference>
<dbReference type="InterPro" id="IPR014718">
    <property type="entry name" value="GH-type_carb-bd"/>
</dbReference>
<dbReference type="GO" id="GO:0030246">
    <property type="term" value="F:carbohydrate binding"/>
    <property type="evidence" value="ECO:0007669"/>
    <property type="project" value="InterPro"/>
</dbReference>
<dbReference type="GO" id="GO:0006006">
    <property type="term" value="P:glucose metabolic process"/>
    <property type="evidence" value="ECO:0007669"/>
    <property type="project" value="TreeGrafter"/>
</dbReference>
<comment type="similarity">
    <text evidence="2 5">Belongs to the aldose epimerase family.</text>
</comment>